<feature type="region of interest" description="Disordered" evidence="1">
    <location>
        <begin position="1"/>
        <end position="23"/>
    </location>
</feature>
<proteinExistence type="predicted"/>
<gene>
    <name evidence="2" type="ORF">FH972_023449</name>
</gene>
<dbReference type="EMBL" id="VIBQ01000014">
    <property type="protein sequence ID" value="KAB8349422.1"/>
    <property type="molecule type" value="Genomic_DNA"/>
</dbReference>
<evidence type="ECO:0000256" key="1">
    <source>
        <dbReference type="SAM" id="MobiDB-lite"/>
    </source>
</evidence>
<dbReference type="Proteomes" id="UP000327013">
    <property type="component" value="Unassembled WGS sequence"/>
</dbReference>
<evidence type="ECO:0000313" key="2">
    <source>
        <dbReference type="EMBL" id="KAB8349422.1"/>
    </source>
</evidence>
<protein>
    <submittedName>
        <fullName evidence="2">Uncharacterized protein</fullName>
    </submittedName>
</protein>
<comment type="caution">
    <text evidence="2">The sequence shown here is derived from an EMBL/GenBank/DDBJ whole genome shotgun (WGS) entry which is preliminary data.</text>
</comment>
<organism evidence="2 3">
    <name type="scientific">Carpinus fangiana</name>
    <dbReference type="NCBI Taxonomy" id="176857"/>
    <lineage>
        <taxon>Eukaryota</taxon>
        <taxon>Viridiplantae</taxon>
        <taxon>Streptophyta</taxon>
        <taxon>Embryophyta</taxon>
        <taxon>Tracheophyta</taxon>
        <taxon>Spermatophyta</taxon>
        <taxon>Magnoliopsida</taxon>
        <taxon>eudicotyledons</taxon>
        <taxon>Gunneridae</taxon>
        <taxon>Pentapetalae</taxon>
        <taxon>rosids</taxon>
        <taxon>fabids</taxon>
        <taxon>Fagales</taxon>
        <taxon>Betulaceae</taxon>
        <taxon>Carpinus</taxon>
    </lineage>
</organism>
<dbReference type="AlphaFoldDB" id="A0A5N6KVL6"/>
<evidence type="ECO:0000313" key="3">
    <source>
        <dbReference type="Proteomes" id="UP000327013"/>
    </source>
</evidence>
<accession>A0A5N6KVL6</accession>
<keyword evidence="3" id="KW-1185">Reference proteome</keyword>
<sequence>MQSRGLLSGDRKSLPRSGTCSAKHERAHLDALARLRVVGGARVDEGAVRHAVAGVGAVEALQQDALVVVDAAPVVPLVLRVVPDGGRLAGAVGVAMLDGHHVAVRHRRAVGKGQREGLDLAVEADALLGRLGRLVDVGARHRRSVGVWLCAAHGVVEEQHARGALGLLQQQLLDLGVVVCLDALVVVPVDGRVVGVVAQGGECLLVEIEFALEPASIFERDLVVRVAEVALGLAGGWLLDKVERVAAILGLLVEVQGCAHRTAVDMVVGRGKTAQPSLPERCGCGVGLARVESCDRSHCGGCGGWWAAKATMRLVRASSSLRRITVVIYQGLRRKPTAAGLGLYTGVAIWQLVSGAAEEAKHHSSRHSITQCRLLSESSPRPSFTRPGGHWASRVRLLIDAPYAGSAAAISLA</sequence>
<reference evidence="2 3" key="1">
    <citation type="submission" date="2019-06" db="EMBL/GenBank/DDBJ databases">
        <title>A chromosomal-level reference genome of Carpinus fangiana (Coryloideae, Betulaceae).</title>
        <authorList>
            <person name="Yang X."/>
            <person name="Wang Z."/>
            <person name="Zhang L."/>
            <person name="Hao G."/>
            <person name="Liu J."/>
            <person name="Yang Y."/>
        </authorList>
    </citation>
    <scope>NUCLEOTIDE SEQUENCE [LARGE SCALE GENOMIC DNA]</scope>
    <source>
        <strain evidence="2">Cfa_2016G</strain>
        <tissue evidence="2">Leaf</tissue>
    </source>
</reference>
<name>A0A5N6KVL6_9ROSI</name>